<dbReference type="RefSeq" id="WP_380201259.1">
    <property type="nucleotide sequence ID" value="NZ_JBHTEK010000001.1"/>
</dbReference>
<keyword evidence="1" id="KW-0732">Signal</keyword>
<dbReference type="Proteomes" id="UP001596513">
    <property type="component" value="Unassembled WGS sequence"/>
</dbReference>
<evidence type="ECO:0000313" key="3">
    <source>
        <dbReference type="Proteomes" id="UP001596513"/>
    </source>
</evidence>
<name>A0ABW2U3I3_9BACT</name>
<sequence>MLSITRLLRAVLPVLVGLLLLASPAHAQKQKTKLKGGAKASYPAAEGFDAAGSDAKAVAIADRVMREMGGYENWKNARYFAWSFLAASTRFGTSTPATSTGKKTPWWPTTT</sequence>
<keyword evidence="3" id="KW-1185">Reference proteome</keyword>
<protein>
    <submittedName>
        <fullName evidence="2">Uncharacterized protein</fullName>
    </submittedName>
</protein>
<comment type="caution">
    <text evidence="2">The sequence shown here is derived from an EMBL/GenBank/DDBJ whole genome shotgun (WGS) entry which is preliminary data.</text>
</comment>
<feature type="signal peptide" evidence="1">
    <location>
        <begin position="1"/>
        <end position="27"/>
    </location>
</feature>
<dbReference type="EMBL" id="JBHTEK010000001">
    <property type="protein sequence ID" value="MFC7667045.1"/>
    <property type="molecule type" value="Genomic_DNA"/>
</dbReference>
<evidence type="ECO:0000256" key="1">
    <source>
        <dbReference type="SAM" id="SignalP"/>
    </source>
</evidence>
<gene>
    <name evidence="2" type="ORF">ACFQT0_06150</name>
</gene>
<accession>A0ABW2U3I3</accession>
<reference evidence="3" key="1">
    <citation type="journal article" date="2019" name="Int. J. Syst. Evol. Microbiol.">
        <title>The Global Catalogue of Microorganisms (GCM) 10K type strain sequencing project: providing services to taxonomists for standard genome sequencing and annotation.</title>
        <authorList>
            <consortium name="The Broad Institute Genomics Platform"/>
            <consortium name="The Broad Institute Genome Sequencing Center for Infectious Disease"/>
            <person name="Wu L."/>
            <person name="Ma J."/>
        </authorList>
    </citation>
    <scope>NUCLEOTIDE SEQUENCE [LARGE SCALE GENOMIC DNA]</scope>
    <source>
        <strain evidence="3">JCM 19635</strain>
    </source>
</reference>
<evidence type="ECO:0000313" key="2">
    <source>
        <dbReference type="EMBL" id="MFC7667045.1"/>
    </source>
</evidence>
<proteinExistence type="predicted"/>
<organism evidence="2 3">
    <name type="scientific">Hymenobacter humi</name>
    <dbReference type="NCBI Taxonomy" id="1411620"/>
    <lineage>
        <taxon>Bacteria</taxon>
        <taxon>Pseudomonadati</taxon>
        <taxon>Bacteroidota</taxon>
        <taxon>Cytophagia</taxon>
        <taxon>Cytophagales</taxon>
        <taxon>Hymenobacteraceae</taxon>
        <taxon>Hymenobacter</taxon>
    </lineage>
</organism>
<feature type="chain" id="PRO_5047147467" evidence="1">
    <location>
        <begin position="28"/>
        <end position="111"/>
    </location>
</feature>